<organism evidence="1 2">
    <name type="scientific">Spiroplasma culicicola AES-1</name>
    <dbReference type="NCBI Taxonomy" id="1276246"/>
    <lineage>
        <taxon>Bacteria</taxon>
        <taxon>Bacillati</taxon>
        <taxon>Mycoplasmatota</taxon>
        <taxon>Mollicutes</taxon>
        <taxon>Entomoplasmatales</taxon>
        <taxon>Spiroplasmataceae</taxon>
        <taxon>Spiroplasma</taxon>
    </lineage>
</organism>
<gene>
    <name evidence="1" type="ORF">SCULI_v1c06500</name>
</gene>
<protein>
    <submittedName>
        <fullName evidence="1">Uncharacterized protein</fullName>
    </submittedName>
</protein>
<dbReference type="AlphaFoldDB" id="W6A7N0"/>
<evidence type="ECO:0000313" key="2">
    <source>
        <dbReference type="Proteomes" id="UP000019267"/>
    </source>
</evidence>
<accession>W6A7N0</accession>
<proteinExistence type="predicted"/>
<dbReference type="EMBL" id="CP006681">
    <property type="protein sequence ID" value="AHI52991.1"/>
    <property type="molecule type" value="Genomic_DNA"/>
</dbReference>
<keyword evidence="2" id="KW-1185">Reference proteome</keyword>
<name>W6A7N0_9MOLU</name>
<dbReference type="Proteomes" id="UP000019267">
    <property type="component" value="Chromosome"/>
</dbReference>
<dbReference type="OrthoDB" id="390387at2"/>
<dbReference type="STRING" id="1276246.SCULI_v1c06500"/>
<dbReference type="KEGG" id="scq:SCULI_v1c06500"/>
<dbReference type="HOGENOM" id="CLU_1585442_0_0_14"/>
<reference evidence="1 2" key="1">
    <citation type="journal article" date="2014" name="Genome Biol. Evol.">
        <title>Molecular evolution of the substrate utilization strategies and putative virulence factors in mosquito-associated Spiroplasma species.</title>
        <authorList>
            <person name="Chang T.H."/>
            <person name="Lo W.S."/>
            <person name="Ku C."/>
            <person name="Chen L.L."/>
            <person name="Kuo C.H."/>
        </authorList>
    </citation>
    <scope>NUCLEOTIDE SEQUENCE [LARGE SCALE GENOMIC DNA]</scope>
    <source>
        <strain evidence="1">AES-1</strain>
    </source>
</reference>
<dbReference type="PATRIC" id="fig|1276246.3.peg.649"/>
<dbReference type="RefSeq" id="WP_025363225.1">
    <property type="nucleotide sequence ID" value="NZ_CP006681.1"/>
</dbReference>
<evidence type="ECO:0000313" key="1">
    <source>
        <dbReference type="EMBL" id="AHI52991.1"/>
    </source>
</evidence>
<sequence>MYYVMCKNNDFFVMDKNMNVVAHFATFDEAQRTSLQLNYQAKMQETMNRDNNDLLNINKYRTNNLKDGLSHMLGQGQVSYGNITINIPGSGQTRQSSQVKDDFLEQKQPLIINKTEKRKPIDPVKEPLTRDAVKEVIANDVTSVATDSNSDSFISTGEINNFLQKLEE</sequence>